<feature type="region of interest" description="Disordered" evidence="1">
    <location>
        <begin position="75"/>
        <end position="96"/>
    </location>
</feature>
<evidence type="ECO:0000313" key="2">
    <source>
        <dbReference type="EMBL" id="KAL0062024.1"/>
    </source>
</evidence>
<reference evidence="2 3" key="1">
    <citation type="submission" date="2024-05" db="EMBL/GenBank/DDBJ databases">
        <title>A draft genome resource for the thread blight pathogen Marasmius tenuissimus strain MS-2.</title>
        <authorList>
            <person name="Yulfo-Soto G.E."/>
            <person name="Baruah I.K."/>
            <person name="Amoako-Attah I."/>
            <person name="Bukari Y."/>
            <person name="Meinhardt L.W."/>
            <person name="Bailey B.A."/>
            <person name="Cohen S.P."/>
        </authorList>
    </citation>
    <scope>NUCLEOTIDE SEQUENCE [LARGE SCALE GENOMIC DNA]</scope>
    <source>
        <strain evidence="2 3">MS-2</strain>
    </source>
</reference>
<dbReference type="Proteomes" id="UP001437256">
    <property type="component" value="Unassembled WGS sequence"/>
</dbReference>
<organism evidence="2 3">
    <name type="scientific">Marasmius tenuissimus</name>
    <dbReference type="NCBI Taxonomy" id="585030"/>
    <lineage>
        <taxon>Eukaryota</taxon>
        <taxon>Fungi</taxon>
        <taxon>Dikarya</taxon>
        <taxon>Basidiomycota</taxon>
        <taxon>Agaricomycotina</taxon>
        <taxon>Agaricomycetes</taxon>
        <taxon>Agaricomycetidae</taxon>
        <taxon>Agaricales</taxon>
        <taxon>Marasmiineae</taxon>
        <taxon>Marasmiaceae</taxon>
        <taxon>Marasmius</taxon>
    </lineage>
</organism>
<sequence length="504" mass="57944">MKGLNGLPLDDDIVDRILMFSPDFATLKNMILTAKAFHAIFQIHPKSILRAVAYNVVGPALPQALRLVRYQVDEPDAPANEDPTDPEGAETGEYAPIKPEETPQLIVKAKVVKGLEKLYSLRYVIHLCNSGSIQSLIPRRQNHKSKESQLSFMESLRFQRAIYRIMLYCRIFDGRSYLEEFEDALNDGDTVDDMPDKLAKARRDRKKFLDAFSNEHLIQIQTVARFLTETAMVSRYRQTTNLPTDTAKDFADMALSAGPECIYECFDQSLGFDGSSLWGYIQDWASAQGDNDDDEPYPLISGYISYPLQKLYEERKMKPPSGDLLHWKAILDSIEGENETCPRCDDKDAKGSSLWGPSTYDFLSKIVHQFRPFDIITYLKGHLRYNPVEGPYFRSLMDKMPPDQNIYEYIVQDILDDDYKQPEFEDWKKEDWLCTSCLRKLLGENLHLWLLNKRIQAGDNVPAEDCWYGWACRTQTHKQPHAERLNVRSLDGLLPQLSLIPTPF</sequence>
<protein>
    <submittedName>
        <fullName evidence="2">Uncharacterized protein</fullName>
    </submittedName>
</protein>
<name>A0ABR2ZM21_9AGAR</name>
<gene>
    <name evidence="2" type="ORF">AAF712_011102</name>
</gene>
<dbReference type="EMBL" id="JBBXMP010000116">
    <property type="protein sequence ID" value="KAL0062024.1"/>
    <property type="molecule type" value="Genomic_DNA"/>
</dbReference>
<comment type="caution">
    <text evidence="2">The sequence shown here is derived from an EMBL/GenBank/DDBJ whole genome shotgun (WGS) entry which is preliminary data.</text>
</comment>
<evidence type="ECO:0000313" key="3">
    <source>
        <dbReference type="Proteomes" id="UP001437256"/>
    </source>
</evidence>
<keyword evidence="3" id="KW-1185">Reference proteome</keyword>
<evidence type="ECO:0000256" key="1">
    <source>
        <dbReference type="SAM" id="MobiDB-lite"/>
    </source>
</evidence>
<accession>A0ABR2ZM21</accession>
<proteinExistence type="predicted"/>